<gene>
    <name evidence="8" type="ORF">HGH92_21225</name>
</gene>
<dbReference type="GO" id="GO:0009279">
    <property type="term" value="C:cell outer membrane"/>
    <property type="evidence" value="ECO:0007669"/>
    <property type="project" value="UniProtKB-SubCell"/>
</dbReference>
<feature type="domain" description="SusD-like N-terminal" evidence="7">
    <location>
        <begin position="75"/>
        <end position="236"/>
    </location>
</feature>
<organism evidence="8 9">
    <name type="scientific">Chitinophaga varians</name>
    <dbReference type="NCBI Taxonomy" id="2202339"/>
    <lineage>
        <taxon>Bacteria</taxon>
        <taxon>Pseudomonadati</taxon>
        <taxon>Bacteroidota</taxon>
        <taxon>Chitinophagia</taxon>
        <taxon>Chitinophagales</taxon>
        <taxon>Chitinophagaceae</taxon>
        <taxon>Chitinophaga</taxon>
    </lineage>
</organism>
<keyword evidence="3" id="KW-0732">Signal</keyword>
<dbReference type="InterPro" id="IPR033985">
    <property type="entry name" value="SusD-like_N"/>
</dbReference>
<dbReference type="EMBL" id="JABAIA010000002">
    <property type="protein sequence ID" value="NLR66844.1"/>
    <property type="molecule type" value="Genomic_DNA"/>
</dbReference>
<dbReference type="InterPro" id="IPR011990">
    <property type="entry name" value="TPR-like_helical_dom_sf"/>
</dbReference>
<evidence type="ECO:0000256" key="3">
    <source>
        <dbReference type="ARBA" id="ARBA00022729"/>
    </source>
</evidence>
<dbReference type="Pfam" id="PF07980">
    <property type="entry name" value="SusD_RagB"/>
    <property type="match status" value="1"/>
</dbReference>
<evidence type="ECO:0000256" key="2">
    <source>
        <dbReference type="ARBA" id="ARBA00006275"/>
    </source>
</evidence>
<proteinExistence type="inferred from homology"/>
<keyword evidence="9" id="KW-1185">Reference proteome</keyword>
<evidence type="ECO:0000259" key="6">
    <source>
        <dbReference type="Pfam" id="PF07980"/>
    </source>
</evidence>
<dbReference type="Proteomes" id="UP000570474">
    <property type="component" value="Unassembled WGS sequence"/>
</dbReference>
<evidence type="ECO:0000259" key="7">
    <source>
        <dbReference type="Pfam" id="PF14322"/>
    </source>
</evidence>
<dbReference type="SUPFAM" id="SSF48452">
    <property type="entry name" value="TPR-like"/>
    <property type="match status" value="1"/>
</dbReference>
<evidence type="ECO:0000256" key="1">
    <source>
        <dbReference type="ARBA" id="ARBA00004442"/>
    </source>
</evidence>
<reference evidence="8 9" key="1">
    <citation type="submission" date="2020-04" db="EMBL/GenBank/DDBJ databases">
        <authorList>
            <person name="Yin C."/>
        </authorList>
    </citation>
    <scope>NUCLEOTIDE SEQUENCE [LARGE SCALE GENOMIC DNA]</scope>
    <source>
        <strain evidence="8 9">Ae27</strain>
    </source>
</reference>
<dbReference type="RefSeq" id="WP_168872746.1">
    <property type="nucleotide sequence ID" value="NZ_JABAIA010000002.1"/>
</dbReference>
<dbReference type="Pfam" id="PF14322">
    <property type="entry name" value="SusD-like_3"/>
    <property type="match status" value="1"/>
</dbReference>
<protein>
    <submittedName>
        <fullName evidence="8">RagB/SusD family nutrient uptake outer membrane protein</fullName>
    </submittedName>
</protein>
<dbReference type="CDD" id="cd08977">
    <property type="entry name" value="SusD"/>
    <property type="match status" value="1"/>
</dbReference>
<accession>A0A847RXX2</accession>
<feature type="domain" description="RagB/SusD" evidence="6">
    <location>
        <begin position="340"/>
        <end position="476"/>
    </location>
</feature>
<evidence type="ECO:0000256" key="4">
    <source>
        <dbReference type="ARBA" id="ARBA00023136"/>
    </source>
</evidence>
<dbReference type="InterPro" id="IPR012944">
    <property type="entry name" value="SusD_RagB_dom"/>
</dbReference>
<comment type="caution">
    <text evidence="8">The sequence shown here is derived from an EMBL/GenBank/DDBJ whole genome shotgun (WGS) entry which is preliminary data.</text>
</comment>
<sequence length="478" mass="53814">MKPKSTIYYIAILTIITYTSCKKFLEIPAPVTSINTENVYQYDNTAAAVVTGIYAQMMFNDFNSGGITSISFLQELAADNLVLADINQAEFLNIWRNGLGPDYTSSRSTGNYMTNLYPRIYTINAALDGINKSQSLTMQVKNRLLGELYFLRAFYYFYLVNIFGDIPIVLTTDYTTNSVISRSPSSAVYKQILSDLQSSKSLLDDNYVDGTILTSTTERIRPNRSAALGMLSRVQLYMKNFSEAEAAATEVINKQSTYSLIGLDSVFKKNSKETIWALQPTKTGFNTDEANTFILTSAPGPGSSRIVYASPSLVNSFERDDKRLSKWMGNIASGTQNFPFFAKYKALANSGSITEYCIVLRLSELYLIRSEARMELNNISGSLEDLNIIRSRAGLPTFTTSTKQALRTAIFHERRVELFEEWGHRWFDLTRSGTMDESMQNAEMYKGGVWASYKSFYPIPNSEILRDKNLTQNPGYQN</sequence>
<evidence type="ECO:0000256" key="5">
    <source>
        <dbReference type="ARBA" id="ARBA00023237"/>
    </source>
</evidence>
<comment type="similarity">
    <text evidence="2">Belongs to the SusD family.</text>
</comment>
<dbReference type="AlphaFoldDB" id="A0A847RXX2"/>
<keyword evidence="5" id="KW-0998">Cell outer membrane</keyword>
<dbReference type="Gene3D" id="1.25.40.390">
    <property type="match status" value="1"/>
</dbReference>
<comment type="subcellular location">
    <subcellularLocation>
        <location evidence="1">Cell outer membrane</location>
    </subcellularLocation>
</comment>
<evidence type="ECO:0000313" key="8">
    <source>
        <dbReference type="EMBL" id="NLR66844.1"/>
    </source>
</evidence>
<name>A0A847RXX2_9BACT</name>
<evidence type="ECO:0000313" key="9">
    <source>
        <dbReference type="Proteomes" id="UP000570474"/>
    </source>
</evidence>
<keyword evidence="4" id="KW-0472">Membrane</keyword>